<keyword evidence="3" id="KW-0805">Transcription regulation</keyword>
<dbReference type="PANTHER" id="PTHR34294">
    <property type="entry name" value="TRANSCRIPTIONAL REGULATOR-RELATED"/>
    <property type="match status" value="1"/>
</dbReference>
<dbReference type="Pfam" id="PF04198">
    <property type="entry name" value="Sugar-bind"/>
    <property type="match status" value="1"/>
</dbReference>
<evidence type="ECO:0000256" key="1">
    <source>
        <dbReference type="ARBA" id="ARBA00007381"/>
    </source>
</evidence>
<keyword evidence="4" id="KW-0238">DNA-binding</keyword>
<dbReference type="SUPFAM" id="SSF100950">
    <property type="entry name" value="NagB/RpiA/CoA transferase-like"/>
    <property type="match status" value="1"/>
</dbReference>
<dbReference type="RefSeq" id="WP_167221536.1">
    <property type="nucleotide sequence ID" value="NZ_JAAQPH010000002.1"/>
</dbReference>
<dbReference type="GO" id="GO:0003677">
    <property type="term" value="F:DNA binding"/>
    <property type="evidence" value="ECO:0007669"/>
    <property type="project" value="UniProtKB-KW"/>
</dbReference>
<name>A0A967C5D2_9PROT</name>
<evidence type="ECO:0000256" key="2">
    <source>
        <dbReference type="ARBA" id="ARBA00010466"/>
    </source>
</evidence>
<dbReference type="Proteomes" id="UP000761264">
    <property type="component" value="Unassembled WGS sequence"/>
</dbReference>
<dbReference type="Gene3D" id="3.40.50.1360">
    <property type="match status" value="1"/>
</dbReference>
<evidence type="ECO:0000256" key="5">
    <source>
        <dbReference type="ARBA" id="ARBA00023163"/>
    </source>
</evidence>
<dbReference type="SUPFAM" id="SSF46785">
    <property type="entry name" value="Winged helix' DNA-binding domain"/>
    <property type="match status" value="1"/>
</dbReference>
<dbReference type="InterPro" id="IPR018181">
    <property type="entry name" value="Heat_shock_70_CS"/>
</dbReference>
<dbReference type="InterPro" id="IPR007324">
    <property type="entry name" value="Sugar-bd_dom_put"/>
</dbReference>
<gene>
    <name evidence="7" type="ORF">HBA54_03880</name>
</gene>
<protein>
    <submittedName>
        <fullName evidence="7">Sugar-binding transcriptional regulator</fullName>
    </submittedName>
</protein>
<comment type="similarity">
    <text evidence="1">Belongs to the heat shock protein 70 family.</text>
</comment>
<evidence type="ECO:0000256" key="3">
    <source>
        <dbReference type="ARBA" id="ARBA00023015"/>
    </source>
</evidence>
<dbReference type="InterPro" id="IPR037171">
    <property type="entry name" value="NagB/RpiA_transferase-like"/>
</dbReference>
<dbReference type="PROSITE" id="PS01036">
    <property type="entry name" value="HSP70_3"/>
    <property type="match status" value="1"/>
</dbReference>
<keyword evidence="8" id="KW-1185">Reference proteome</keyword>
<reference evidence="7" key="1">
    <citation type="submission" date="2020-03" db="EMBL/GenBank/DDBJ databases">
        <title>Genome of Pelagibius litoralis DSM 21314T.</title>
        <authorList>
            <person name="Wang G."/>
        </authorList>
    </citation>
    <scope>NUCLEOTIDE SEQUENCE</scope>
    <source>
        <strain evidence="7">DSM 21314</strain>
    </source>
</reference>
<accession>A0A967C5D2</accession>
<dbReference type="PANTHER" id="PTHR34294:SF1">
    <property type="entry name" value="TRANSCRIPTIONAL REGULATOR LSRR"/>
    <property type="match status" value="1"/>
</dbReference>
<dbReference type="InterPro" id="IPR036390">
    <property type="entry name" value="WH_DNA-bd_sf"/>
</dbReference>
<dbReference type="EMBL" id="JAAQPH010000002">
    <property type="protein sequence ID" value="NIA67721.1"/>
    <property type="molecule type" value="Genomic_DNA"/>
</dbReference>
<proteinExistence type="inferred from homology"/>
<evidence type="ECO:0000256" key="4">
    <source>
        <dbReference type="ARBA" id="ARBA00023125"/>
    </source>
</evidence>
<sequence>MARATPDILKLGDEAQREGWPEQLAVRICWHYYMLGRTQQEIAEALGINRVRVNRLLAEARRRGIVRVTIHSKLTENVALEQRLAETYGLDLVEVVIGDVADEAQLAEVLGRAAAGSVAPLYEDGMTVGIAWGITLKAFAQATEEKPLHDAAVVSMLGSLTRRSSVDAYEATTDLAARLHAECYYLPGPIVCDSEESRNTILQQPMMREVFLKTRSADLALASVGGLDSSTIRLMGFVNEAEFDEVSKAGAIGNFLGYYLDEKAEILDHPINRRVLGFPPSDFIKIPRRIMISGGPTKVPVLRALIERGYFTDLVTDAETAKALLESA</sequence>
<dbReference type="InterPro" id="IPR036388">
    <property type="entry name" value="WH-like_DNA-bd_sf"/>
</dbReference>
<comment type="similarity">
    <text evidence="2">Belongs to the SorC transcriptional regulatory family.</text>
</comment>
<comment type="caution">
    <text evidence="7">The sequence shown here is derived from an EMBL/GenBank/DDBJ whole genome shotgun (WGS) entry which is preliminary data.</text>
</comment>
<dbReference type="GO" id="GO:0030246">
    <property type="term" value="F:carbohydrate binding"/>
    <property type="evidence" value="ECO:0007669"/>
    <property type="project" value="InterPro"/>
</dbReference>
<organism evidence="7 8">
    <name type="scientific">Pelagibius litoralis</name>
    <dbReference type="NCBI Taxonomy" id="374515"/>
    <lineage>
        <taxon>Bacteria</taxon>
        <taxon>Pseudomonadati</taxon>
        <taxon>Pseudomonadota</taxon>
        <taxon>Alphaproteobacteria</taxon>
        <taxon>Rhodospirillales</taxon>
        <taxon>Rhodovibrionaceae</taxon>
        <taxon>Pelagibius</taxon>
    </lineage>
</organism>
<evidence type="ECO:0000259" key="6">
    <source>
        <dbReference type="Pfam" id="PF04198"/>
    </source>
</evidence>
<dbReference type="AlphaFoldDB" id="A0A967C5D2"/>
<keyword evidence="5" id="KW-0804">Transcription</keyword>
<feature type="domain" description="Sugar-binding" evidence="6">
    <location>
        <begin position="73"/>
        <end position="326"/>
    </location>
</feature>
<dbReference type="InterPro" id="IPR051054">
    <property type="entry name" value="SorC_transcr_regulators"/>
</dbReference>
<evidence type="ECO:0000313" key="8">
    <source>
        <dbReference type="Proteomes" id="UP000761264"/>
    </source>
</evidence>
<dbReference type="Gene3D" id="1.10.10.10">
    <property type="entry name" value="Winged helix-like DNA-binding domain superfamily/Winged helix DNA-binding domain"/>
    <property type="match status" value="1"/>
</dbReference>
<evidence type="ECO:0000313" key="7">
    <source>
        <dbReference type="EMBL" id="NIA67721.1"/>
    </source>
</evidence>